<dbReference type="InterPro" id="IPR036937">
    <property type="entry name" value="Adhesion_dom_fimbrial_sf"/>
</dbReference>
<comment type="caution">
    <text evidence="2">The sequence shown here is derived from an EMBL/GenBank/DDBJ whole genome shotgun (WGS) entry which is preliminary data.</text>
</comment>
<feature type="signal peptide" evidence="1">
    <location>
        <begin position="1"/>
        <end position="20"/>
    </location>
</feature>
<organism evidence="2 3">
    <name type="scientific">Puccinia striiformis f. sp. tritici PST-78</name>
    <dbReference type="NCBI Taxonomy" id="1165861"/>
    <lineage>
        <taxon>Eukaryota</taxon>
        <taxon>Fungi</taxon>
        <taxon>Dikarya</taxon>
        <taxon>Basidiomycota</taxon>
        <taxon>Pucciniomycotina</taxon>
        <taxon>Pucciniomycetes</taxon>
        <taxon>Pucciniales</taxon>
        <taxon>Pucciniaceae</taxon>
        <taxon>Puccinia</taxon>
    </lineage>
</organism>
<dbReference type="InterPro" id="IPR008966">
    <property type="entry name" value="Adhesion_dom_sf"/>
</dbReference>
<evidence type="ECO:0000313" key="2">
    <source>
        <dbReference type="EMBL" id="KNE87557.1"/>
    </source>
</evidence>
<keyword evidence="1" id="KW-0732">Signal</keyword>
<dbReference type="Pfam" id="PF10836">
    <property type="entry name" value="DUF2574"/>
    <property type="match status" value="1"/>
</dbReference>
<feature type="chain" id="PRO_5005548977" description="Fimbrial protein" evidence="1">
    <location>
        <begin position="21"/>
        <end position="62"/>
    </location>
</feature>
<dbReference type="EMBL" id="AJIL01004903">
    <property type="protein sequence ID" value="KNE87557.1"/>
    <property type="molecule type" value="Genomic_DNA"/>
</dbReference>
<dbReference type="GO" id="GO:0007155">
    <property type="term" value="P:cell adhesion"/>
    <property type="evidence" value="ECO:0007669"/>
    <property type="project" value="InterPro"/>
</dbReference>
<reference evidence="3" key="1">
    <citation type="submission" date="2014-03" db="EMBL/GenBank/DDBJ databases">
        <title>The Genome Sequence of Puccinia striiformis f. sp. tritici PST-78.</title>
        <authorList>
            <consortium name="The Broad Institute Genome Sequencing Platform"/>
            <person name="Cuomo C."/>
            <person name="Hulbert S."/>
            <person name="Chen X."/>
            <person name="Walker B."/>
            <person name="Young S.K."/>
            <person name="Zeng Q."/>
            <person name="Gargeya S."/>
            <person name="Fitzgerald M."/>
            <person name="Haas B."/>
            <person name="Abouelleil A."/>
            <person name="Alvarado L."/>
            <person name="Arachchi H.M."/>
            <person name="Berlin A.M."/>
            <person name="Chapman S.B."/>
            <person name="Goldberg J."/>
            <person name="Griggs A."/>
            <person name="Gujja S."/>
            <person name="Hansen M."/>
            <person name="Howarth C."/>
            <person name="Imamovic A."/>
            <person name="Larimer J."/>
            <person name="McCowan C."/>
            <person name="Montmayeur A."/>
            <person name="Murphy C."/>
            <person name="Neiman D."/>
            <person name="Pearson M."/>
            <person name="Priest M."/>
            <person name="Roberts A."/>
            <person name="Saif S."/>
            <person name="Shea T."/>
            <person name="Sisk P."/>
            <person name="Sykes S."/>
            <person name="Wortman J."/>
            <person name="Nusbaum C."/>
            <person name="Birren B."/>
        </authorList>
    </citation>
    <scope>NUCLEOTIDE SEQUENCE [LARGE SCALE GENOMIC DNA]</scope>
    <source>
        <strain evidence="3">race PST-78</strain>
    </source>
</reference>
<gene>
    <name evidence="2" type="ORF">PSTG_19058</name>
</gene>
<protein>
    <recommendedName>
        <fullName evidence="4">Fimbrial protein</fullName>
    </recommendedName>
</protein>
<evidence type="ECO:0000313" key="3">
    <source>
        <dbReference type="Proteomes" id="UP000054564"/>
    </source>
</evidence>
<dbReference type="Gene3D" id="2.60.40.1090">
    <property type="entry name" value="Fimbrial-type adhesion domain"/>
    <property type="match status" value="1"/>
</dbReference>
<dbReference type="Proteomes" id="UP000054564">
    <property type="component" value="Unassembled WGS sequence"/>
</dbReference>
<evidence type="ECO:0000256" key="1">
    <source>
        <dbReference type="SAM" id="SignalP"/>
    </source>
</evidence>
<dbReference type="SUPFAM" id="SSF49401">
    <property type="entry name" value="Bacterial adhesins"/>
    <property type="match status" value="1"/>
</dbReference>
<accession>A0A0L0UKE4</accession>
<keyword evidence="3" id="KW-1185">Reference proteome</keyword>
<evidence type="ECO:0008006" key="4">
    <source>
        <dbReference type="Google" id="ProtNLM"/>
    </source>
</evidence>
<proteinExistence type="predicted"/>
<feature type="non-terminal residue" evidence="2">
    <location>
        <position position="62"/>
    </location>
</feature>
<dbReference type="AlphaFoldDB" id="A0A0L0UKE4"/>
<sequence>MKKSALVASIVLLMGVSSLANSASTGTITFNGLITDNTCNVDVNGQGSDAIVTLPTVSANQL</sequence>
<dbReference type="InterPro" id="IPR020386">
    <property type="entry name" value="Uncharacterised_YehE"/>
</dbReference>
<name>A0A0L0UKE4_9BASI</name>